<evidence type="ECO:0000256" key="2">
    <source>
        <dbReference type="SAM" id="Phobius"/>
    </source>
</evidence>
<evidence type="ECO:0000313" key="4">
    <source>
        <dbReference type="EMBL" id="SMP46747.1"/>
    </source>
</evidence>
<keyword evidence="2" id="KW-0812">Transmembrane</keyword>
<dbReference type="RefSeq" id="WP_283408335.1">
    <property type="nucleotide sequence ID" value="NZ_FXUF01000003.1"/>
</dbReference>
<feature type="domain" description="RND related alpha-helical hairpin" evidence="3">
    <location>
        <begin position="109"/>
        <end position="201"/>
    </location>
</feature>
<protein>
    <recommendedName>
        <fullName evidence="3">RND related alpha-helical hairpin domain-containing protein</fullName>
    </recommendedName>
</protein>
<dbReference type="EMBL" id="FXUF01000003">
    <property type="protein sequence ID" value="SMP46747.1"/>
    <property type="molecule type" value="Genomic_DNA"/>
</dbReference>
<keyword evidence="2" id="KW-1133">Transmembrane helix</keyword>
<name>A0AA46AI58_9CLOT</name>
<dbReference type="Pfam" id="PF26012">
    <property type="entry name" value="HH_RND_rel"/>
    <property type="match status" value="1"/>
</dbReference>
<dbReference type="InterPro" id="IPR058728">
    <property type="entry name" value="HH_RND-rel"/>
</dbReference>
<evidence type="ECO:0000313" key="5">
    <source>
        <dbReference type="Proteomes" id="UP001158066"/>
    </source>
</evidence>
<keyword evidence="5" id="KW-1185">Reference proteome</keyword>
<sequence length="426" mass="48156">MKRSWSWKHTGGLVIALPVCVIIFLYLFYKMSPLISQLKIDVVLAEYGILEEVVSAEGVAVRQETVYPVTADHGLRWVIAEGQKVARQQKLAEILISDQDHALLLQNQLIDMRLKTLQSGGDSSVYSQEAVREIDQQMNFLMSDIRLNLKNGQYELAFQNQQMMEELADQHQLIAVHRQLPEMTLEELEAEKEKIEQRLKHTSHEIKAESPGIFAIGDDGWGEKLRLPSDDEGATTLVDSFFHLIKEPAVVEVGYYRIIHDQRWQLLLGVNEELAKQYETGIRLLIRDPITQKEVRGTLREILTSTSQLEVILVIDMQDGIGTWHQNRVVPLELIHQRHEGLKLPVSAIMSDDSGKSVYRIDVNGYAVKTPVKELGRDDQTVVVGEGAVTVPASDPEGQEVRITTIRQYDEIIANPASVAEGQKVR</sequence>
<evidence type="ECO:0000256" key="1">
    <source>
        <dbReference type="SAM" id="Coils"/>
    </source>
</evidence>
<organism evidence="4 5">
    <name type="scientific">Anoxynatronum buryatiense</name>
    <dbReference type="NCBI Taxonomy" id="489973"/>
    <lineage>
        <taxon>Bacteria</taxon>
        <taxon>Bacillati</taxon>
        <taxon>Bacillota</taxon>
        <taxon>Clostridia</taxon>
        <taxon>Eubacteriales</taxon>
        <taxon>Clostridiaceae</taxon>
        <taxon>Anoxynatronum</taxon>
    </lineage>
</organism>
<gene>
    <name evidence="4" type="ORF">SAMN06296020_10354</name>
</gene>
<reference evidence="4" key="1">
    <citation type="submission" date="2017-05" db="EMBL/GenBank/DDBJ databases">
        <authorList>
            <person name="Varghese N."/>
            <person name="Submissions S."/>
        </authorList>
    </citation>
    <scope>NUCLEOTIDE SEQUENCE</scope>
    <source>
        <strain evidence="4">Su22</strain>
    </source>
</reference>
<dbReference type="Proteomes" id="UP001158066">
    <property type="component" value="Unassembled WGS sequence"/>
</dbReference>
<proteinExistence type="predicted"/>
<keyword evidence="2" id="KW-0472">Membrane</keyword>
<keyword evidence="1" id="KW-0175">Coiled coil</keyword>
<comment type="caution">
    <text evidence="4">The sequence shown here is derived from an EMBL/GenBank/DDBJ whole genome shotgun (WGS) entry which is preliminary data.</text>
</comment>
<feature type="transmembrane region" description="Helical" evidence="2">
    <location>
        <begin position="12"/>
        <end position="29"/>
    </location>
</feature>
<evidence type="ECO:0000259" key="3">
    <source>
        <dbReference type="Pfam" id="PF26012"/>
    </source>
</evidence>
<feature type="coiled-coil region" evidence="1">
    <location>
        <begin position="178"/>
        <end position="205"/>
    </location>
</feature>
<accession>A0AA46AI58</accession>
<dbReference type="AlphaFoldDB" id="A0AA46AI58"/>